<dbReference type="EMBL" id="CAXAMN010004224">
    <property type="protein sequence ID" value="CAK9008305.1"/>
    <property type="molecule type" value="Genomic_DNA"/>
</dbReference>
<evidence type="ECO:0000313" key="1">
    <source>
        <dbReference type="EMBL" id="CAK9008305.1"/>
    </source>
</evidence>
<dbReference type="InterPro" id="IPR036034">
    <property type="entry name" value="PDZ_sf"/>
</dbReference>
<dbReference type="SUPFAM" id="SSF50156">
    <property type="entry name" value="PDZ domain-like"/>
    <property type="match status" value="1"/>
</dbReference>
<reference evidence="1 2" key="1">
    <citation type="submission" date="2024-02" db="EMBL/GenBank/DDBJ databases">
        <authorList>
            <person name="Chen Y."/>
            <person name="Shah S."/>
            <person name="Dougan E. K."/>
            <person name="Thang M."/>
            <person name="Chan C."/>
        </authorList>
    </citation>
    <scope>NUCLEOTIDE SEQUENCE [LARGE SCALE GENOMIC DNA]</scope>
</reference>
<dbReference type="CDD" id="cd00136">
    <property type="entry name" value="PDZ_canonical"/>
    <property type="match status" value="1"/>
</dbReference>
<dbReference type="PROSITE" id="PS50106">
    <property type="entry name" value="PDZ"/>
    <property type="match status" value="1"/>
</dbReference>
<protein>
    <submittedName>
        <fullName evidence="1">Uncharacterized protein</fullName>
    </submittedName>
</protein>
<dbReference type="InterPro" id="IPR001478">
    <property type="entry name" value="PDZ"/>
</dbReference>
<organism evidence="1 2">
    <name type="scientific">Durusdinium trenchii</name>
    <dbReference type="NCBI Taxonomy" id="1381693"/>
    <lineage>
        <taxon>Eukaryota</taxon>
        <taxon>Sar</taxon>
        <taxon>Alveolata</taxon>
        <taxon>Dinophyceae</taxon>
        <taxon>Suessiales</taxon>
        <taxon>Symbiodiniaceae</taxon>
        <taxon>Durusdinium</taxon>
    </lineage>
</organism>
<dbReference type="Proteomes" id="UP001642484">
    <property type="component" value="Unassembled WGS sequence"/>
</dbReference>
<proteinExistence type="predicted"/>
<name>A0ABP0J1T1_9DINO</name>
<gene>
    <name evidence="1" type="ORF">CCMP2556_LOCUS9199</name>
</gene>
<dbReference type="Gene3D" id="2.30.42.10">
    <property type="match status" value="1"/>
</dbReference>
<keyword evidence="2" id="KW-1185">Reference proteome</keyword>
<sequence length="247" mass="26900">MWCCADASGTVAEEVQAVTALPEATPVVQPEALKPAVKAEVSVKEAKVKEEPAPEFGPFSVQIPMKGFSSLGLLLDFTSDVRPMVKTVEVGAVEKFNELNPSRSIQPYDVIVALDEAANSSEIFQKMEGTLSHTVNLKLVRPKKQQVPISKTEGLGLKLEYKSTSLGAVINVVSSSGPAAKWNSEHPNEALCAGDRILAVNGREMVGPEMLEQIKATNELMLTEALLHCWPILPTFSRPHLWRRMPT</sequence>
<accession>A0ABP0J1T1</accession>
<evidence type="ECO:0000313" key="2">
    <source>
        <dbReference type="Proteomes" id="UP001642484"/>
    </source>
</evidence>
<comment type="caution">
    <text evidence="1">The sequence shown here is derived from an EMBL/GenBank/DDBJ whole genome shotgun (WGS) entry which is preliminary data.</text>
</comment>